<dbReference type="AlphaFoldDB" id="A0A7W7PLX1"/>
<name>A0A7W7PLX1_9ACTN</name>
<evidence type="ECO:0000256" key="1">
    <source>
        <dbReference type="ARBA" id="ARBA00007664"/>
    </source>
</evidence>
<dbReference type="GO" id="GO:0006508">
    <property type="term" value="P:proteolysis"/>
    <property type="evidence" value="ECO:0007669"/>
    <property type="project" value="UniProtKB-KW"/>
</dbReference>
<dbReference type="Gene3D" id="2.40.10.10">
    <property type="entry name" value="Trypsin-like serine proteases"/>
    <property type="match status" value="1"/>
</dbReference>
<dbReference type="PANTHER" id="PTHR24276">
    <property type="entry name" value="POLYSERASE-RELATED"/>
    <property type="match status" value="1"/>
</dbReference>
<keyword evidence="8" id="KW-1185">Reference proteome</keyword>
<dbReference type="CDD" id="cd00190">
    <property type="entry name" value="Tryp_SPc"/>
    <property type="match status" value="1"/>
</dbReference>
<sequence>MRALSYPLVGAVLLLMAVPGQVRAGDRGVVGGQPVRVADAPWTVALASRERFGPVRAGQFCGGVVVGRTTVITAAHCLSREVLGVEPTEAKDLKVIVGRGDLRGGDGKEVPLRDAWVNPEFDPETNAGDVAVLTLAEPVPDRYPIAMARSGDAAYDPGTSAGVYGWGDMLGDGSYAEDLRAARVRIMQDALCRRAYPGGPEGTYRPAMMLCAGLPRGGRDACQGDSGGPLVARGRLVGLVSWGSGCAQPGHPGVYTRVSSVADLVRTHSTDGLPPGGPGAPVPVVPPAVPPPPHTGPPLILPPVVFPGLHQPAAQPSAAPPLAPQPIKSPAVSPPAAQAPAAAKRPAGAR</sequence>
<dbReference type="InterPro" id="IPR033116">
    <property type="entry name" value="TRYPSIN_SER"/>
</dbReference>
<dbReference type="SMART" id="SM00020">
    <property type="entry name" value="Tryp_SPc"/>
    <property type="match status" value="1"/>
</dbReference>
<keyword evidence="3 7" id="KW-0645">Protease</keyword>
<accession>A0A7W7PLX1</accession>
<evidence type="ECO:0000313" key="8">
    <source>
        <dbReference type="Proteomes" id="UP000556084"/>
    </source>
</evidence>
<comment type="caution">
    <text evidence="7">The sequence shown here is derived from an EMBL/GenBank/DDBJ whole genome shotgun (WGS) entry which is preliminary data.</text>
</comment>
<feature type="domain" description="Peptidase S1" evidence="6">
    <location>
        <begin position="29"/>
        <end position="270"/>
    </location>
</feature>
<feature type="chain" id="PRO_5031529611" evidence="5">
    <location>
        <begin position="25"/>
        <end position="350"/>
    </location>
</feature>
<dbReference type="InterPro" id="IPR043504">
    <property type="entry name" value="Peptidase_S1_PA_chymotrypsin"/>
</dbReference>
<protein>
    <submittedName>
        <fullName evidence="7">Secreted trypsin-like serine protease</fullName>
    </submittedName>
</protein>
<keyword evidence="5" id="KW-0732">Signal</keyword>
<organism evidence="7 8">
    <name type="scientific">Streptomyces olivoverticillatus</name>
    <dbReference type="NCBI Taxonomy" id="66427"/>
    <lineage>
        <taxon>Bacteria</taxon>
        <taxon>Bacillati</taxon>
        <taxon>Actinomycetota</taxon>
        <taxon>Actinomycetes</taxon>
        <taxon>Kitasatosporales</taxon>
        <taxon>Streptomycetaceae</taxon>
        <taxon>Streptomyces</taxon>
    </lineage>
</organism>
<evidence type="ECO:0000256" key="3">
    <source>
        <dbReference type="RuleBase" id="RU363034"/>
    </source>
</evidence>
<dbReference type="PROSITE" id="PS50240">
    <property type="entry name" value="TRYPSIN_DOM"/>
    <property type="match status" value="1"/>
</dbReference>
<dbReference type="PROSITE" id="PS00134">
    <property type="entry name" value="TRYPSIN_HIS"/>
    <property type="match status" value="1"/>
</dbReference>
<dbReference type="Pfam" id="PF00089">
    <property type="entry name" value="Trypsin"/>
    <property type="match status" value="1"/>
</dbReference>
<evidence type="ECO:0000256" key="4">
    <source>
        <dbReference type="SAM" id="MobiDB-lite"/>
    </source>
</evidence>
<feature type="compositionally biased region" description="Low complexity" evidence="4">
    <location>
        <begin position="330"/>
        <end position="350"/>
    </location>
</feature>
<proteinExistence type="inferred from homology"/>
<dbReference type="InterPro" id="IPR018114">
    <property type="entry name" value="TRYPSIN_HIS"/>
</dbReference>
<feature type="signal peptide" evidence="5">
    <location>
        <begin position="1"/>
        <end position="24"/>
    </location>
</feature>
<gene>
    <name evidence="7" type="ORF">FHS39_004855</name>
</gene>
<dbReference type="FunFam" id="2.40.10.10:FF:000002">
    <property type="entry name" value="Transmembrane protease serine"/>
    <property type="match status" value="1"/>
</dbReference>
<dbReference type="GO" id="GO:0004252">
    <property type="term" value="F:serine-type endopeptidase activity"/>
    <property type="evidence" value="ECO:0007669"/>
    <property type="project" value="InterPro"/>
</dbReference>
<reference evidence="7 8" key="1">
    <citation type="submission" date="2020-08" db="EMBL/GenBank/DDBJ databases">
        <title>Genomic Encyclopedia of Type Strains, Phase III (KMG-III): the genomes of soil and plant-associated and newly described type strains.</title>
        <authorList>
            <person name="Whitman W."/>
        </authorList>
    </citation>
    <scope>NUCLEOTIDE SEQUENCE [LARGE SCALE GENOMIC DNA]</scope>
    <source>
        <strain evidence="7 8">CECT 3266</strain>
    </source>
</reference>
<evidence type="ECO:0000256" key="2">
    <source>
        <dbReference type="ARBA" id="ARBA00023157"/>
    </source>
</evidence>
<dbReference type="EMBL" id="JACHJH010000009">
    <property type="protein sequence ID" value="MBB4895776.1"/>
    <property type="molecule type" value="Genomic_DNA"/>
</dbReference>
<dbReference type="InterPro" id="IPR009003">
    <property type="entry name" value="Peptidase_S1_PA"/>
</dbReference>
<keyword evidence="2" id="KW-1015">Disulfide bond</keyword>
<dbReference type="SUPFAM" id="SSF50494">
    <property type="entry name" value="Trypsin-like serine proteases"/>
    <property type="match status" value="1"/>
</dbReference>
<dbReference type="PRINTS" id="PR00722">
    <property type="entry name" value="CHYMOTRYPSIN"/>
</dbReference>
<keyword evidence="3" id="KW-0720">Serine protease</keyword>
<keyword evidence="3" id="KW-0378">Hydrolase</keyword>
<dbReference type="Proteomes" id="UP000556084">
    <property type="component" value="Unassembled WGS sequence"/>
</dbReference>
<dbReference type="RefSeq" id="WP_184351594.1">
    <property type="nucleotide sequence ID" value="NZ_JACHJH010000009.1"/>
</dbReference>
<evidence type="ECO:0000256" key="5">
    <source>
        <dbReference type="SAM" id="SignalP"/>
    </source>
</evidence>
<dbReference type="InterPro" id="IPR050430">
    <property type="entry name" value="Peptidase_S1"/>
</dbReference>
<dbReference type="InterPro" id="IPR001314">
    <property type="entry name" value="Peptidase_S1A"/>
</dbReference>
<feature type="region of interest" description="Disordered" evidence="4">
    <location>
        <begin position="308"/>
        <end position="350"/>
    </location>
</feature>
<dbReference type="PROSITE" id="PS00135">
    <property type="entry name" value="TRYPSIN_SER"/>
    <property type="match status" value="1"/>
</dbReference>
<dbReference type="InterPro" id="IPR001254">
    <property type="entry name" value="Trypsin_dom"/>
</dbReference>
<evidence type="ECO:0000313" key="7">
    <source>
        <dbReference type="EMBL" id="MBB4895776.1"/>
    </source>
</evidence>
<dbReference type="PANTHER" id="PTHR24276:SF98">
    <property type="entry name" value="FI18310P1-RELATED"/>
    <property type="match status" value="1"/>
</dbReference>
<comment type="similarity">
    <text evidence="1">Belongs to the peptidase S1 family.</text>
</comment>
<evidence type="ECO:0000259" key="6">
    <source>
        <dbReference type="PROSITE" id="PS50240"/>
    </source>
</evidence>